<feature type="transmembrane region" description="Helical" evidence="1">
    <location>
        <begin position="356"/>
        <end position="375"/>
    </location>
</feature>
<keyword evidence="1" id="KW-1133">Transmembrane helix</keyword>
<dbReference type="OrthoDB" id="121694at2"/>
<accession>A0A1H5XTF8</accession>
<organism evidence="2 3">
    <name type="scientific">Bryocella elongata</name>
    <dbReference type="NCBI Taxonomy" id="863522"/>
    <lineage>
        <taxon>Bacteria</taxon>
        <taxon>Pseudomonadati</taxon>
        <taxon>Acidobacteriota</taxon>
        <taxon>Terriglobia</taxon>
        <taxon>Terriglobales</taxon>
        <taxon>Acidobacteriaceae</taxon>
        <taxon>Bryocella</taxon>
    </lineage>
</organism>
<dbReference type="EMBL" id="FNVA01000003">
    <property type="protein sequence ID" value="SEG14717.1"/>
    <property type="molecule type" value="Genomic_DNA"/>
</dbReference>
<name>A0A1H5XTF8_9BACT</name>
<sequence>MEYRLQRRCDFALKALLLCCATVLIPLSIYNLHNRGDWSLADWLINYSSGFVRRGLIGSGFLALARMHIPVVASVLLVQLGVYGVTLVGVWRIFREVDWTFGLLLIIFSPATLQFPLMDPGFALRKEILLYATLTFVLIFAGRMRTSWLILSLLLIVAAMVLSHEAIFVYLPYVVAALFLVTRDLRRTLLISLLPLIVAALCFLSVSHHPGGASAAQAICVAVKNTHPPHAETICGGAIDYLAQTSDFAREHVLRVSNAEHYWRVMPTLFLLSAFPFVWQLETMRRLGQRREAFVIGGCALLATLGSIGLFLFGTDWTRWVSIHAFCLMLLCGFAASRRRNAEHDTGARPLSRSRLMVGGAALAVYALAWNLALYQPRIPLGGLVHYVVMARRDA</sequence>
<gene>
    <name evidence="2" type="ORF">SAMN05421819_1952</name>
</gene>
<proteinExistence type="predicted"/>
<feature type="transmembrane region" description="Helical" evidence="1">
    <location>
        <begin position="150"/>
        <end position="181"/>
    </location>
</feature>
<feature type="transmembrane region" description="Helical" evidence="1">
    <location>
        <begin position="128"/>
        <end position="144"/>
    </location>
</feature>
<keyword evidence="3" id="KW-1185">Reference proteome</keyword>
<feature type="transmembrane region" description="Helical" evidence="1">
    <location>
        <begin position="71"/>
        <end position="93"/>
    </location>
</feature>
<evidence type="ECO:0000313" key="3">
    <source>
        <dbReference type="Proteomes" id="UP000236728"/>
    </source>
</evidence>
<reference evidence="2 3" key="1">
    <citation type="submission" date="2016-10" db="EMBL/GenBank/DDBJ databases">
        <authorList>
            <person name="de Groot N.N."/>
        </authorList>
    </citation>
    <scope>NUCLEOTIDE SEQUENCE [LARGE SCALE GENOMIC DNA]</scope>
    <source>
        <strain evidence="2 3">DSM 22489</strain>
    </source>
</reference>
<feature type="transmembrane region" description="Helical" evidence="1">
    <location>
        <begin position="293"/>
        <end position="313"/>
    </location>
</feature>
<keyword evidence="1" id="KW-0812">Transmembrane</keyword>
<evidence type="ECO:0008006" key="4">
    <source>
        <dbReference type="Google" id="ProtNLM"/>
    </source>
</evidence>
<feature type="transmembrane region" description="Helical" evidence="1">
    <location>
        <begin position="319"/>
        <end position="336"/>
    </location>
</feature>
<dbReference type="RefSeq" id="WP_103932873.1">
    <property type="nucleotide sequence ID" value="NZ_FNVA01000003.1"/>
</dbReference>
<feature type="transmembrane region" description="Helical" evidence="1">
    <location>
        <begin position="99"/>
        <end position="116"/>
    </location>
</feature>
<dbReference type="AlphaFoldDB" id="A0A1H5XTF8"/>
<dbReference type="Proteomes" id="UP000236728">
    <property type="component" value="Unassembled WGS sequence"/>
</dbReference>
<feature type="transmembrane region" description="Helical" evidence="1">
    <location>
        <begin position="12"/>
        <end position="32"/>
    </location>
</feature>
<evidence type="ECO:0000313" key="2">
    <source>
        <dbReference type="EMBL" id="SEG14717.1"/>
    </source>
</evidence>
<keyword evidence="1" id="KW-0472">Membrane</keyword>
<evidence type="ECO:0000256" key="1">
    <source>
        <dbReference type="SAM" id="Phobius"/>
    </source>
</evidence>
<feature type="transmembrane region" description="Helical" evidence="1">
    <location>
        <begin position="188"/>
        <end position="206"/>
    </location>
</feature>
<protein>
    <recommendedName>
        <fullName evidence="4">Dolichyl-phosphate-mannose-protein mannosyltransferase</fullName>
    </recommendedName>
</protein>